<dbReference type="PANTHER" id="PTHR39466:SF1">
    <property type="entry name" value="RGS DOMAIN-CONTAINING PROTEIN"/>
    <property type="match status" value="1"/>
</dbReference>
<evidence type="ECO:0000313" key="4">
    <source>
        <dbReference type="EMBL" id="CAF9940517.1"/>
    </source>
</evidence>
<comment type="caution">
    <text evidence="4">The sequence shown here is derived from an EMBL/GenBank/DDBJ whole genome shotgun (WGS) entry which is preliminary data.</text>
</comment>
<dbReference type="Proteomes" id="UP000664534">
    <property type="component" value="Unassembled WGS sequence"/>
</dbReference>
<evidence type="ECO:0000256" key="2">
    <source>
        <dbReference type="SAM" id="Phobius"/>
    </source>
</evidence>
<dbReference type="InterPro" id="IPR044926">
    <property type="entry name" value="RGS_subdomain_2"/>
</dbReference>
<keyword evidence="2" id="KW-1133">Transmembrane helix</keyword>
<dbReference type="Pfam" id="PF00615">
    <property type="entry name" value="RGS"/>
    <property type="match status" value="1"/>
</dbReference>
<dbReference type="InterPro" id="IPR016137">
    <property type="entry name" value="RGS"/>
</dbReference>
<protein>
    <recommendedName>
        <fullName evidence="3">RGS domain-containing protein</fullName>
    </recommendedName>
</protein>
<evidence type="ECO:0000259" key="3">
    <source>
        <dbReference type="Pfam" id="PF00615"/>
    </source>
</evidence>
<reference evidence="4" key="1">
    <citation type="submission" date="2021-03" db="EMBL/GenBank/DDBJ databases">
        <authorList>
            <person name="Tagirdzhanova G."/>
        </authorList>
    </citation>
    <scope>NUCLEOTIDE SEQUENCE</scope>
</reference>
<sequence>MSILFYKRPEYVLRHNGPLAECSRKGGTAQDCSTAAIPPELSFENVICNKCLPPCSLQDFLDYLTYVTHDAENLQFYLWMVDYFQRFRNAPKSEKELSPPWKNDPSRSACRINNQMPVKGSTPLVTREIDLHSEDISNGSTWDGDHSEEFGDDYSQTQDPMKFGMSPTKTLVKHSYEKYVPPKWQVSPRNQPFRSEINRIVNHYIVPGSPRELNLSHNDRATVLRALEHTTHPSALTLVKRMLDSTLRNQSHPNFVRWSICNGNKQWTVALRAFAIMNIVVGFAIAIVLTLSKYSRWWRIFASFEWWFGTTNIIAASQGLCVLLHRMHTRQHHAWETKDYTQDDDEAMLKALDINFINYESTKSKWPVKMEVFGPANSYGAEPWVNHYSRKSWWRKLFERRIPVQENGLKAIQNRMIRQAEAWALLITIPLTIAFVAIPKGNLYPS</sequence>
<organism evidence="4 5">
    <name type="scientific">Imshaugia aleurites</name>
    <dbReference type="NCBI Taxonomy" id="172621"/>
    <lineage>
        <taxon>Eukaryota</taxon>
        <taxon>Fungi</taxon>
        <taxon>Dikarya</taxon>
        <taxon>Ascomycota</taxon>
        <taxon>Pezizomycotina</taxon>
        <taxon>Lecanoromycetes</taxon>
        <taxon>OSLEUM clade</taxon>
        <taxon>Lecanoromycetidae</taxon>
        <taxon>Lecanorales</taxon>
        <taxon>Lecanorineae</taxon>
        <taxon>Parmeliaceae</taxon>
        <taxon>Imshaugia</taxon>
    </lineage>
</organism>
<feature type="transmembrane region" description="Helical" evidence="2">
    <location>
        <begin position="306"/>
        <end position="324"/>
    </location>
</feature>
<keyword evidence="2" id="KW-0812">Transmembrane</keyword>
<feature type="transmembrane region" description="Helical" evidence="2">
    <location>
        <begin position="273"/>
        <end position="294"/>
    </location>
</feature>
<dbReference type="Gene3D" id="1.10.167.10">
    <property type="entry name" value="Regulator of G-protein Signalling 4, domain 2"/>
    <property type="match status" value="1"/>
</dbReference>
<gene>
    <name evidence="4" type="ORF">IMSHALPRED_002059</name>
</gene>
<evidence type="ECO:0000256" key="1">
    <source>
        <dbReference type="SAM" id="MobiDB-lite"/>
    </source>
</evidence>
<feature type="domain" description="RGS" evidence="3">
    <location>
        <begin position="189"/>
        <end position="257"/>
    </location>
</feature>
<keyword evidence="5" id="KW-1185">Reference proteome</keyword>
<feature type="region of interest" description="Disordered" evidence="1">
    <location>
        <begin position="93"/>
        <end position="115"/>
    </location>
</feature>
<feature type="transmembrane region" description="Helical" evidence="2">
    <location>
        <begin position="420"/>
        <end position="438"/>
    </location>
</feature>
<dbReference type="InterPro" id="IPR036305">
    <property type="entry name" value="RGS_sf"/>
</dbReference>
<dbReference type="PANTHER" id="PTHR39466">
    <property type="entry name" value="RGS DOMAIN-CONTAINING PROTEIN"/>
    <property type="match status" value="1"/>
</dbReference>
<proteinExistence type="predicted"/>
<evidence type="ECO:0000313" key="5">
    <source>
        <dbReference type="Proteomes" id="UP000664534"/>
    </source>
</evidence>
<dbReference type="SUPFAM" id="SSF48097">
    <property type="entry name" value="Regulator of G-protein signaling, RGS"/>
    <property type="match status" value="1"/>
</dbReference>
<accession>A0A8H3PGT4</accession>
<dbReference type="AlphaFoldDB" id="A0A8H3PGT4"/>
<dbReference type="OrthoDB" id="3232309at2759"/>
<dbReference type="EMBL" id="CAJPDT010000132">
    <property type="protein sequence ID" value="CAF9940517.1"/>
    <property type="molecule type" value="Genomic_DNA"/>
</dbReference>
<keyword evidence="2" id="KW-0472">Membrane</keyword>
<name>A0A8H3PGT4_9LECA</name>